<dbReference type="HOGENOM" id="CLU_2520502_0_0_5"/>
<proteinExistence type="predicted"/>
<evidence type="ECO:0000313" key="1">
    <source>
        <dbReference type="EMBL" id="CBS85890.1"/>
    </source>
</evidence>
<dbReference type="Proteomes" id="UP000005667">
    <property type="component" value="Chromosome"/>
</dbReference>
<dbReference type="AlphaFoldDB" id="G7Z3F9"/>
<keyword evidence="2" id="KW-1185">Reference proteome</keyword>
<dbReference type="STRING" id="862719.AZOLI_0518"/>
<protein>
    <submittedName>
        <fullName evidence="1">Uncharacterized protein</fullName>
    </submittedName>
</protein>
<dbReference type="KEGG" id="ali:AZOLI_0518"/>
<gene>
    <name evidence="1" type="ordered locus">AZOLI_0518</name>
</gene>
<sequence>MPRFRPFPKAMNLGRHIREIRIQIRVIRGDLASDAAPQGIRDHTILPSRPRRCVRAPGLLYHSGTFLGRQARLTGPYVFGRNTR</sequence>
<accession>G7Z3F9</accession>
<name>G7Z3F9_AZOL4</name>
<dbReference type="EMBL" id="FQ311868">
    <property type="protein sequence ID" value="CBS85890.1"/>
    <property type="molecule type" value="Genomic_DNA"/>
</dbReference>
<organism evidence="1 2">
    <name type="scientific">Azospirillum lipoferum (strain 4B)</name>
    <dbReference type="NCBI Taxonomy" id="862719"/>
    <lineage>
        <taxon>Bacteria</taxon>
        <taxon>Pseudomonadati</taxon>
        <taxon>Pseudomonadota</taxon>
        <taxon>Alphaproteobacteria</taxon>
        <taxon>Rhodospirillales</taxon>
        <taxon>Azospirillaceae</taxon>
        <taxon>Azospirillum</taxon>
    </lineage>
</organism>
<evidence type="ECO:0000313" key="2">
    <source>
        <dbReference type="Proteomes" id="UP000005667"/>
    </source>
</evidence>
<reference evidence="2" key="1">
    <citation type="journal article" date="2011" name="PLoS Genet.">
        <title>Azospirillum genomes reveal transition of bacteria from aquatic to terrestrial environments.</title>
        <authorList>
            <person name="Wisniewski-Dye F."/>
            <person name="Borziak K."/>
            <person name="Khalsa-Moyers G."/>
            <person name="Alexandre G."/>
            <person name="Sukharnikov L.O."/>
            <person name="Wuichet K."/>
            <person name="Hurst G.B."/>
            <person name="McDonald W.H."/>
            <person name="Robertson J.S."/>
            <person name="Barbe V."/>
            <person name="Calteau A."/>
            <person name="Rouy Z."/>
            <person name="Mangenot S."/>
            <person name="Prigent-Combaret C."/>
            <person name="Normand P."/>
            <person name="Boyer M."/>
            <person name="Siguier P."/>
            <person name="Dessaux Y."/>
            <person name="Elmerich C."/>
            <person name="Condemine G."/>
            <person name="Krishnen G."/>
            <person name="Kennedy I."/>
            <person name="Paterson A.H."/>
            <person name="Gonzalez V."/>
            <person name="Mavingui P."/>
            <person name="Zhulin I.B."/>
        </authorList>
    </citation>
    <scope>NUCLEOTIDE SEQUENCE [LARGE SCALE GENOMIC DNA]</scope>
    <source>
        <strain evidence="2">4B</strain>
    </source>
</reference>